<dbReference type="EMBL" id="JBHSAX010000017">
    <property type="protein sequence ID" value="MFC3964761.1"/>
    <property type="molecule type" value="Genomic_DNA"/>
</dbReference>
<gene>
    <name evidence="4" type="ORF">ACFO0B_22470</name>
</gene>
<evidence type="ECO:0000256" key="1">
    <source>
        <dbReference type="PROSITE-ProRule" id="PRU00325"/>
    </source>
</evidence>
<feature type="domain" description="SWIM-type" evidence="3">
    <location>
        <begin position="99"/>
        <end position="134"/>
    </location>
</feature>
<proteinExistence type="predicted"/>
<keyword evidence="1" id="KW-0479">Metal-binding</keyword>
<keyword evidence="1" id="KW-0863">Zinc-finger</keyword>
<protein>
    <submittedName>
        <fullName evidence="4">SWIM zinc finger family protein</fullName>
    </submittedName>
</protein>
<evidence type="ECO:0000256" key="2">
    <source>
        <dbReference type="SAM" id="MobiDB-lite"/>
    </source>
</evidence>
<dbReference type="Pfam" id="PF04434">
    <property type="entry name" value="SWIM"/>
    <property type="match status" value="1"/>
</dbReference>
<keyword evidence="1" id="KW-0862">Zinc</keyword>
<sequence length="228" mass="24557">MRAAPRWGRALLAGIDRVGETGRLARGRAVVRAGQVLSWRTEPGVVVGEVQGSQPRPFTAALVVRRMRPEELELLVEEIRATPGTLAEVVAGLPPASLEPLLLPDTAADLDFDCTCPDSARPCKHVAAVCHVFADRLDEHPRDLLTVRGVDPENLIGAVERESDATDPADPYGEALELPALPRPAPRPALDDLDPVLLRQALRSTAPDEAIAATGWKDLAALYRALEQ</sequence>
<reference evidence="5" key="1">
    <citation type="journal article" date="2019" name="Int. J. Syst. Evol. Microbiol.">
        <title>The Global Catalogue of Microorganisms (GCM) 10K type strain sequencing project: providing services to taxonomists for standard genome sequencing and annotation.</title>
        <authorList>
            <consortium name="The Broad Institute Genomics Platform"/>
            <consortium name="The Broad Institute Genome Sequencing Center for Infectious Disease"/>
            <person name="Wu L."/>
            <person name="Ma J."/>
        </authorList>
    </citation>
    <scope>NUCLEOTIDE SEQUENCE [LARGE SCALE GENOMIC DNA]</scope>
    <source>
        <strain evidence="5">CGMCC 4.7330</strain>
    </source>
</reference>
<dbReference type="PANTHER" id="PTHR38133">
    <property type="entry name" value="SLR1429 PROTEIN"/>
    <property type="match status" value="1"/>
</dbReference>
<evidence type="ECO:0000259" key="3">
    <source>
        <dbReference type="PROSITE" id="PS50966"/>
    </source>
</evidence>
<accession>A0ABV8DZ06</accession>
<evidence type="ECO:0000313" key="5">
    <source>
        <dbReference type="Proteomes" id="UP001595696"/>
    </source>
</evidence>
<dbReference type="PROSITE" id="PS50966">
    <property type="entry name" value="ZF_SWIM"/>
    <property type="match status" value="1"/>
</dbReference>
<evidence type="ECO:0000313" key="4">
    <source>
        <dbReference type="EMBL" id="MFC3964761.1"/>
    </source>
</evidence>
<dbReference type="RefSeq" id="WP_378614511.1">
    <property type="nucleotide sequence ID" value="NZ_JBHSAX010000017.1"/>
</dbReference>
<dbReference type="Proteomes" id="UP001595696">
    <property type="component" value="Unassembled WGS sequence"/>
</dbReference>
<name>A0ABV8DZ06_9NOCA</name>
<comment type="caution">
    <text evidence="4">The sequence shown here is derived from an EMBL/GenBank/DDBJ whole genome shotgun (WGS) entry which is preliminary data.</text>
</comment>
<dbReference type="PANTHER" id="PTHR38133:SF1">
    <property type="entry name" value="SLR1429 PROTEIN"/>
    <property type="match status" value="1"/>
</dbReference>
<feature type="region of interest" description="Disordered" evidence="2">
    <location>
        <begin position="161"/>
        <end position="187"/>
    </location>
</feature>
<dbReference type="InterPro" id="IPR007527">
    <property type="entry name" value="Znf_SWIM"/>
</dbReference>
<organism evidence="4 5">
    <name type="scientific">Nocardia jiangsuensis</name>
    <dbReference type="NCBI Taxonomy" id="1691563"/>
    <lineage>
        <taxon>Bacteria</taxon>
        <taxon>Bacillati</taxon>
        <taxon>Actinomycetota</taxon>
        <taxon>Actinomycetes</taxon>
        <taxon>Mycobacteriales</taxon>
        <taxon>Nocardiaceae</taxon>
        <taxon>Nocardia</taxon>
    </lineage>
</organism>
<keyword evidence="5" id="KW-1185">Reference proteome</keyword>